<dbReference type="GO" id="GO:0006281">
    <property type="term" value="P:DNA repair"/>
    <property type="evidence" value="ECO:0007669"/>
    <property type="project" value="UniProtKB-UniRule"/>
</dbReference>
<feature type="domain" description="Holliday junction DNA helicase RuvA C-terminal" evidence="8">
    <location>
        <begin position="155"/>
        <end position="201"/>
    </location>
</feature>
<dbReference type="GO" id="GO:0005524">
    <property type="term" value="F:ATP binding"/>
    <property type="evidence" value="ECO:0007669"/>
    <property type="project" value="InterPro"/>
</dbReference>
<keyword evidence="10" id="KW-1185">Reference proteome</keyword>
<comment type="subunit">
    <text evidence="6">Homotetramer. Forms an RuvA(8)-RuvB(12)-Holliday junction (HJ) complex. HJ DNA is sandwiched between 2 RuvA tetramers; dsDNA enters through RuvA and exits via RuvB. An RuvB hexamer assembles on each DNA strand where it exits the tetramer. Each RuvB hexamer is contacted by two RuvA subunits (via domain III) on 2 adjacent RuvB subunits; this complex drives branch migration. In the full resolvosome a probable DNA-RuvA(4)-RuvB(12)-RuvC(2) complex forms which resolves the HJ.</text>
</comment>
<evidence type="ECO:0000259" key="7">
    <source>
        <dbReference type="Pfam" id="PF01330"/>
    </source>
</evidence>
<dbReference type="InterPro" id="IPR011114">
    <property type="entry name" value="RuvA_C"/>
</dbReference>
<dbReference type="Gene3D" id="1.10.150.20">
    <property type="entry name" value="5' to 3' exonuclease, C-terminal subdomain"/>
    <property type="match status" value="1"/>
</dbReference>
<keyword evidence="2 6" id="KW-0227">DNA damage</keyword>
<dbReference type="Pfam" id="PF01330">
    <property type="entry name" value="RuvA_N"/>
    <property type="match status" value="1"/>
</dbReference>
<comment type="domain">
    <text evidence="6">Has three domains with a flexible linker between the domains II and III and assumes an 'L' shape. Domain III is highly mobile and contacts RuvB.</text>
</comment>
<keyword evidence="4 6" id="KW-0233">DNA recombination</keyword>
<dbReference type="SUPFAM" id="SSF47781">
    <property type="entry name" value="RuvA domain 2-like"/>
    <property type="match status" value="1"/>
</dbReference>
<dbReference type="OrthoDB" id="5293449at2"/>
<dbReference type="InterPro" id="IPR036267">
    <property type="entry name" value="RuvA_C_sf"/>
</dbReference>
<dbReference type="GO" id="GO:0009378">
    <property type="term" value="F:four-way junction helicase activity"/>
    <property type="evidence" value="ECO:0007669"/>
    <property type="project" value="InterPro"/>
</dbReference>
<dbReference type="EMBL" id="QUMO01000002">
    <property type="protein sequence ID" value="REF87629.1"/>
    <property type="molecule type" value="Genomic_DNA"/>
</dbReference>
<keyword evidence="9" id="KW-0378">Hydrolase</keyword>
<keyword evidence="3 6" id="KW-0238">DNA-binding</keyword>
<keyword evidence="1 6" id="KW-0963">Cytoplasm</keyword>
<dbReference type="Proteomes" id="UP000256900">
    <property type="component" value="Unassembled WGS sequence"/>
</dbReference>
<dbReference type="Pfam" id="PF07499">
    <property type="entry name" value="RuvA_C"/>
    <property type="match status" value="1"/>
</dbReference>
<dbReference type="Pfam" id="PF14520">
    <property type="entry name" value="HHH_5"/>
    <property type="match status" value="1"/>
</dbReference>
<comment type="similarity">
    <text evidence="6">Belongs to the RuvA family.</text>
</comment>
<feature type="domain" description="DNA helicase Holliday junction RuvA type" evidence="7">
    <location>
        <begin position="1"/>
        <end position="62"/>
    </location>
</feature>
<dbReference type="GO" id="GO:0009379">
    <property type="term" value="C:Holliday junction helicase complex"/>
    <property type="evidence" value="ECO:0007669"/>
    <property type="project" value="InterPro"/>
</dbReference>
<gene>
    <name evidence="6" type="primary">ruvA</name>
    <name evidence="9" type="ORF">DES32_1252</name>
</gene>
<evidence type="ECO:0000256" key="6">
    <source>
        <dbReference type="HAMAP-Rule" id="MF_00031"/>
    </source>
</evidence>
<sequence>MIGKLRGTIDSIGEDFVILDVHGVGYVVNCATRTLQNLPAAGEAAALAIETQVREDSIRLYGFLNEDERDWFRLLQTVQGVGAKVALALLGVLSASELGVAIARQDKTALSRTPGVGPRVAARLVTELKDKVPAIHVPAALASLSAPAGAAQAPAMQDAIAALIGLDYSRQQAANAVALARAELGEAAEAPALIRRSLKELAR</sequence>
<evidence type="ECO:0000313" key="10">
    <source>
        <dbReference type="Proteomes" id="UP000256900"/>
    </source>
</evidence>
<dbReference type="InterPro" id="IPR000085">
    <property type="entry name" value="RuvA"/>
</dbReference>
<comment type="caution">
    <text evidence="6">Lacks conserved residue(s) required for the propagation of feature annotation.</text>
</comment>
<evidence type="ECO:0000256" key="4">
    <source>
        <dbReference type="ARBA" id="ARBA00023172"/>
    </source>
</evidence>
<comment type="caution">
    <text evidence="9">The sequence shown here is derived from an EMBL/GenBank/DDBJ whole genome shotgun (WGS) entry which is preliminary data.</text>
</comment>
<feature type="region of interest" description="Domain I" evidence="6">
    <location>
        <begin position="1"/>
        <end position="64"/>
    </location>
</feature>
<dbReference type="Gene3D" id="2.40.50.140">
    <property type="entry name" value="Nucleic acid-binding proteins"/>
    <property type="match status" value="1"/>
</dbReference>
<proteinExistence type="inferred from homology"/>
<evidence type="ECO:0000256" key="2">
    <source>
        <dbReference type="ARBA" id="ARBA00022763"/>
    </source>
</evidence>
<evidence type="ECO:0000256" key="3">
    <source>
        <dbReference type="ARBA" id="ARBA00023125"/>
    </source>
</evidence>
<dbReference type="SUPFAM" id="SSF50249">
    <property type="entry name" value="Nucleic acid-binding proteins"/>
    <property type="match status" value="1"/>
</dbReference>
<dbReference type="SUPFAM" id="SSF46929">
    <property type="entry name" value="DNA helicase RuvA subunit, C-terminal domain"/>
    <property type="match status" value="1"/>
</dbReference>
<accession>A0A3D9Z2T1</accession>
<keyword evidence="9" id="KW-0547">Nucleotide-binding</keyword>
<dbReference type="RefSeq" id="WP_115835810.1">
    <property type="nucleotide sequence ID" value="NZ_CP025086.1"/>
</dbReference>
<dbReference type="GO" id="GO:0048476">
    <property type="term" value="C:Holliday junction resolvase complex"/>
    <property type="evidence" value="ECO:0007669"/>
    <property type="project" value="UniProtKB-UniRule"/>
</dbReference>
<dbReference type="HAMAP" id="MF_00031">
    <property type="entry name" value="DNA_HJ_migration_RuvA"/>
    <property type="match status" value="1"/>
</dbReference>
<dbReference type="InterPro" id="IPR010994">
    <property type="entry name" value="RuvA_2-like"/>
</dbReference>
<keyword evidence="5 6" id="KW-0234">DNA repair</keyword>
<name>A0A3D9Z2T1_9HYPH</name>
<dbReference type="GO" id="GO:0006310">
    <property type="term" value="P:DNA recombination"/>
    <property type="evidence" value="ECO:0007669"/>
    <property type="project" value="UniProtKB-UniRule"/>
</dbReference>
<dbReference type="Gene3D" id="1.10.8.10">
    <property type="entry name" value="DNA helicase RuvA subunit, C-terminal domain"/>
    <property type="match status" value="1"/>
</dbReference>
<dbReference type="InterPro" id="IPR012340">
    <property type="entry name" value="NA-bd_OB-fold"/>
</dbReference>
<comment type="subcellular location">
    <subcellularLocation>
        <location evidence="6">Cytoplasm</location>
    </subcellularLocation>
</comment>
<keyword evidence="9" id="KW-0347">Helicase</keyword>
<feature type="region of interest" description="Domain III" evidence="6">
    <location>
        <begin position="151"/>
        <end position="203"/>
    </location>
</feature>
<reference evidence="9 10" key="1">
    <citation type="submission" date="2018-08" db="EMBL/GenBank/DDBJ databases">
        <title>Genomic Encyclopedia of Type Strains, Phase IV (KMG-IV): sequencing the most valuable type-strain genomes for metagenomic binning, comparative biology and taxonomic classification.</title>
        <authorList>
            <person name="Goeker M."/>
        </authorList>
    </citation>
    <scope>NUCLEOTIDE SEQUENCE [LARGE SCALE GENOMIC DNA]</scope>
    <source>
        <strain evidence="9 10">BW863</strain>
    </source>
</reference>
<evidence type="ECO:0000256" key="5">
    <source>
        <dbReference type="ARBA" id="ARBA00023204"/>
    </source>
</evidence>
<dbReference type="InterPro" id="IPR013849">
    <property type="entry name" value="DNA_helicase_Holl-junc_RuvA_I"/>
</dbReference>
<evidence type="ECO:0000313" key="9">
    <source>
        <dbReference type="EMBL" id="REF87629.1"/>
    </source>
</evidence>
<dbReference type="GO" id="GO:0000400">
    <property type="term" value="F:four-way junction DNA binding"/>
    <property type="evidence" value="ECO:0007669"/>
    <property type="project" value="UniProtKB-UniRule"/>
</dbReference>
<protein>
    <recommendedName>
        <fullName evidence="6">Holliday junction branch migration complex subunit RuvA</fullName>
    </recommendedName>
</protein>
<evidence type="ECO:0000259" key="8">
    <source>
        <dbReference type="Pfam" id="PF07499"/>
    </source>
</evidence>
<evidence type="ECO:0000256" key="1">
    <source>
        <dbReference type="ARBA" id="ARBA00022490"/>
    </source>
</evidence>
<dbReference type="NCBIfam" id="TIGR00084">
    <property type="entry name" value="ruvA"/>
    <property type="match status" value="1"/>
</dbReference>
<keyword evidence="9" id="KW-0067">ATP-binding</keyword>
<dbReference type="AlphaFoldDB" id="A0A3D9Z2T1"/>
<organism evidence="9 10">
    <name type="scientific">Methylovirgula ligni</name>
    <dbReference type="NCBI Taxonomy" id="569860"/>
    <lineage>
        <taxon>Bacteria</taxon>
        <taxon>Pseudomonadati</taxon>
        <taxon>Pseudomonadota</taxon>
        <taxon>Alphaproteobacteria</taxon>
        <taxon>Hyphomicrobiales</taxon>
        <taxon>Beijerinckiaceae</taxon>
        <taxon>Methylovirgula</taxon>
    </lineage>
</organism>
<comment type="function">
    <text evidence="6">The RuvA-RuvB-RuvC complex processes Holliday junction (HJ) DNA during genetic recombination and DNA repair, while the RuvA-RuvB complex plays an important role in the rescue of blocked DNA replication forks via replication fork reversal (RFR). RuvA specifically binds to HJ cruciform DNA, conferring on it an open structure. The RuvB hexamer acts as an ATP-dependent pump, pulling dsDNA into and through the RuvAB complex. HJ branch migration allows RuvC to scan DNA until it finds its consensus sequence, where it cleaves and resolves the cruciform DNA.</text>
</comment>
<dbReference type="GO" id="GO:0005737">
    <property type="term" value="C:cytoplasm"/>
    <property type="evidence" value="ECO:0007669"/>
    <property type="project" value="UniProtKB-SubCell"/>
</dbReference>